<gene>
    <name evidence="2" type="ORF">VZT92_011512</name>
</gene>
<evidence type="ECO:0000313" key="3">
    <source>
        <dbReference type="Proteomes" id="UP001488805"/>
    </source>
</evidence>
<proteinExistence type="predicted"/>
<evidence type="ECO:0000313" key="2">
    <source>
        <dbReference type="EMBL" id="KAK9529968.1"/>
    </source>
</evidence>
<organism evidence="2 3">
    <name type="scientific">Zoarces viviparus</name>
    <name type="common">Viviparous eelpout</name>
    <name type="synonym">Blennius viviparus</name>
    <dbReference type="NCBI Taxonomy" id="48416"/>
    <lineage>
        <taxon>Eukaryota</taxon>
        <taxon>Metazoa</taxon>
        <taxon>Chordata</taxon>
        <taxon>Craniata</taxon>
        <taxon>Vertebrata</taxon>
        <taxon>Euteleostomi</taxon>
        <taxon>Actinopterygii</taxon>
        <taxon>Neopterygii</taxon>
        <taxon>Teleostei</taxon>
        <taxon>Neoteleostei</taxon>
        <taxon>Acanthomorphata</taxon>
        <taxon>Eupercaria</taxon>
        <taxon>Perciformes</taxon>
        <taxon>Cottioidei</taxon>
        <taxon>Zoarcales</taxon>
        <taxon>Zoarcidae</taxon>
        <taxon>Zoarcinae</taxon>
        <taxon>Zoarces</taxon>
    </lineage>
</organism>
<dbReference type="SUPFAM" id="SSF52266">
    <property type="entry name" value="SGNH hydrolase"/>
    <property type="match status" value="1"/>
</dbReference>
<dbReference type="InterPro" id="IPR036514">
    <property type="entry name" value="SGNH_hydro_sf"/>
</dbReference>
<dbReference type="Proteomes" id="UP001488805">
    <property type="component" value="Unassembled WGS sequence"/>
</dbReference>
<evidence type="ECO:0000256" key="1">
    <source>
        <dbReference type="SAM" id="MobiDB-lite"/>
    </source>
</evidence>
<comment type="caution">
    <text evidence="2">The sequence shown here is derived from an EMBL/GenBank/DDBJ whole genome shotgun (WGS) entry which is preliminary data.</text>
</comment>
<sequence length="203" mass="22300">MTSTETQTLPASVPNLCLVSVPPPLLYTQPNNTLAPPDTSTQPATNSQLCPSKLSSTQPEEQAPQVVLLADSNGKFLDTNKLFPGKKVLSKRCSTTGQAMKLLKKETLKSPQYMVIHTGTNDLHSLRKNTAEAVRKMAEQASKEFPDTRIVISTLLPRTDTPPHVIHDINMEIRRGCAPLPNIHLALHPTVGTWDLYDGLHLH</sequence>
<accession>A0AAW1F6F7</accession>
<protein>
    <recommendedName>
        <fullName evidence="4">SGNH hydrolase-type esterase domain-containing protein</fullName>
    </recommendedName>
</protein>
<feature type="region of interest" description="Disordered" evidence="1">
    <location>
        <begin position="28"/>
        <end position="61"/>
    </location>
</feature>
<evidence type="ECO:0008006" key="4">
    <source>
        <dbReference type="Google" id="ProtNLM"/>
    </source>
</evidence>
<dbReference type="EMBL" id="JBCEZU010000100">
    <property type="protein sequence ID" value="KAK9529968.1"/>
    <property type="molecule type" value="Genomic_DNA"/>
</dbReference>
<feature type="compositionally biased region" description="Polar residues" evidence="1">
    <location>
        <begin position="28"/>
        <end position="60"/>
    </location>
</feature>
<name>A0AAW1F6F7_ZOAVI</name>
<keyword evidence="3" id="KW-1185">Reference proteome</keyword>
<dbReference type="Gene3D" id="3.40.50.1110">
    <property type="entry name" value="SGNH hydrolase"/>
    <property type="match status" value="1"/>
</dbReference>
<dbReference type="AlphaFoldDB" id="A0AAW1F6F7"/>
<reference evidence="2 3" key="1">
    <citation type="journal article" date="2024" name="Genome Biol. Evol.">
        <title>Chromosome-level genome assembly of the viviparous eelpout Zoarces viviparus.</title>
        <authorList>
            <person name="Fuhrmann N."/>
            <person name="Brasseur M.V."/>
            <person name="Bakowski C.E."/>
            <person name="Podsiadlowski L."/>
            <person name="Prost S."/>
            <person name="Krehenwinkel H."/>
            <person name="Mayer C."/>
        </authorList>
    </citation>
    <scope>NUCLEOTIDE SEQUENCE [LARGE SCALE GENOMIC DNA]</scope>
    <source>
        <strain evidence="2">NO-MEL_2022_Ind0_liver</strain>
    </source>
</reference>